<evidence type="ECO:0008006" key="3">
    <source>
        <dbReference type="Google" id="ProtNLM"/>
    </source>
</evidence>
<reference evidence="1" key="2">
    <citation type="journal article" date="2021" name="PeerJ">
        <title>Extensive microbial diversity within the chicken gut microbiome revealed by metagenomics and culture.</title>
        <authorList>
            <person name="Gilroy R."/>
            <person name="Ravi A."/>
            <person name="Getino M."/>
            <person name="Pursley I."/>
            <person name="Horton D.L."/>
            <person name="Alikhan N.F."/>
            <person name="Baker D."/>
            <person name="Gharbi K."/>
            <person name="Hall N."/>
            <person name="Watson M."/>
            <person name="Adriaenssens E.M."/>
            <person name="Foster-Nyarko E."/>
            <person name="Jarju S."/>
            <person name="Secka A."/>
            <person name="Antonio M."/>
            <person name="Oren A."/>
            <person name="Chaudhuri R.R."/>
            <person name="La Ragione R."/>
            <person name="Hildebrand F."/>
            <person name="Pallen M.J."/>
        </authorList>
    </citation>
    <scope>NUCLEOTIDE SEQUENCE</scope>
    <source>
        <strain evidence="1">11159</strain>
    </source>
</reference>
<proteinExistence type="predicted"/>
<organism evidence="1 2">
    <name type="scientific">Candidatus Onthovivens merdipullorum</name>
    <dbReference type="NCBI Taxonomy" id="2840889"/>
    <lineage>
        <taxon>Bacteria</taxon>
        <taxon>Bacillati</taxon>
        <taxon>Bacillota</taxon>
        <taxon>Bacilli</taxon>
        <taxon>Bacillales</taxon>
        <taxon>Candidatus Onthovivens</taxon>
    </lineage>
</organism>
<protein>
    <recommendedName>
        <fullName evidence="3">Lipoprotein</fullName>
    </recommendedName>
</protein>
<evidence type="ECO:0000313" key="2">
    <source>
        <dbReference type="Proteomes" id="UP000823613"/>
    </source>
</evidence>
<name>A0A9D9DIX3_9BACL</name>
<accession>A0A9D9DIX3</accession>
<dbReference type="EMBL" id="JADIMY010000075">
    <property type="protein sequence ID" value="MBO8427602.1"/>
    <property type="molecule type" value="Genomic_DNA"/>
</dbReference>
<evidence type="ECO:0000313" key="1">
    <source>
        <dbReference type="EMBL" id="MBO8427602.1"/>
    </source>
</evidence>
<dbReference type="PROSITE" id="PS51257">
    <property type="entry name" value="PROKAR_LIPOPROTEIN"/>
    <property type="match status" value="1"/>
</dbReference>
<sequence length="445" mass="52442">MKKIHFVLCNLLFLLVSLTGCNEIKKINNEPLDGIEYLESLKDKNIEAKGNFSLIAKDSEDRLSEKVDFEIDLTYGNEFFKKGNNEIYYLNNKAYKLNLLPSGGTTFTETNENVEKYINPFKTLTNLLYEDNDSELLYFINFEDGFYFVNYFVNHYYQSYSFPFLKEYDKEKYIYFTCDDNNNFSLKFKYGLVPYPQEDVSNADFSITYYYEGQIDFLVLDDFTFNYNDPLGYKTINSTYRLSVLMNSLINLNYSFYVIDGKGNLGKMYLCHLDPNFIYLESLNEEVEPLMIYNFYGLATYIKEINGEYFITNDFYLINDKPVIFDTLLPKISQNITYKKVNYYSSMGGYGPYDEDQEVYSKFCEELNPFKIYHKMNNIEVRFYSDFSIGYDLNATNSLGLSSYYGFFMGKERGLNSENFMLDFSSRELDSLIPFKETDLKLDLE</sequence>
<dbReference type="AlphaFoldDB" id="A0A9D9DIX3"/>
<gene>
    <name evidence="1" type="ORF">IAC58_03520</name>
</gene>
<comment type="caution">
    <text evidence="1">The sequence shown here is derived from an EMBL/GenBank/DDBJ whole genome shotgun (WGS) entry which is preliminary data.</text>
</comment>
<reference evidence="1" key="1">
    <citation type="submission" date="2020-10" db="EMBL/GenBank/DDBJ databases">
        <authorList>
            <person name="Gilroy R."/>
        </authorList>
    </citation>
    <scope>NUCLEOTIDE SEQUENCE</scope>
    <source>
        <strain evidence="1">11159</strain>
    </source>
</reference>
<dbReference type="Proteomes" id="UP000823613">
    <property type="component" value="Unassembled WGS sequence"/>
</dbReference>